<proteinExistence type="predicted"/>
<evidence type="ECO:0000313" key="1">
    <source>
        <dbReference type="EMBL" id="CAG7580560.1"/>
    </source>
</evidence>
<dbReference type="EMBL" id="OU342829">
    <property type="protein sequence ID" value="CAG7580560.1"/>
    <property type="molecule type" value="Genomic_DNA"/>
</dbReference>
<gene>
    <name evidence="1" type="ORF">SLAVMIC_00476</name>
</gene>
<accession>A0A8D9CE94</accession>
<reference evidence="1" key="1">
    <citation type="submission" date="2021-06" db="EMBL/GenBank/DDBJ databases">
        <authorList>
            <person name="Gannon L."/>
            <person name="Redgwell R T."/>
            <person name="Michniewski S."/>
            <person name="Harrison D C."/>
            <person name="Millard A."/>
        </authorList>
    </citation>
    <scope>NUCLEOTIDE SEQUENCE</scope>
</reference>
<protein>
    <submittedName>
        <fullName evidence="1">Uncharacterized protein</fullName>
    </submittedName>
</protein>
<organism evidence="1">
    <name type="scientific">uncultured marine phage</name>
    <dbReference type="NCBI Taxonomy" id="707152"/>
    <lineage>
        <taxon>Viruses</taxon>
        <taxon>environmental samples</taxon>
    </lineage>
</organism>
<name>A0A8D9CE94_9VIRU</name>
<sequence length="157" mass="18630">MSYKESYKFIEEFEVGKIYYHSSLQFSSATKFFRVLEVEEKYITIVGSSNFNALLRDNEIRLKAKFKNVEIKPYETKKVMLENSMTSSEVISSNLLDWSQPNKKFYLEHSLEVLDIDNFPFCQRVDYTFDESNFIPTAIKESDFRELRLGKILNRKN</sequence>